<comment type="caution">
    <text evidence="2">The sequence shown here is derived from an EMBL/GenBank/DDBJ whole genome shotgun (WGS) entry which is preliminary data.</text>
</comment>
<feature type="region of interest" description="Disordered" evidence="1">
    <location>
        <begin position="526"/>
        <end position="551"/>
    </location>
</feature>
<dbReference type="Proteomes" id="UP001163828">
    <property type="component" value="Unassembled WGS sequence"/>
</dbReference>
<reference evidence="2" key="1">
    <citation type="submission" date="2022-08" db="EMBL/GenBank/DDBJ databases">
        <authorList>
            <consortium name="DOE Joint Genome Institute"/>
            <person name="Min B."/>
            <person name="Riley R."/>
            <person name="Sierra-Patev S."/>
            <person name="Naranjo-Ortiz M."/>
            <person name="Looney B."/>
            <person name="Konkel Z."/>
            <person name="Slot J.C."/>
            <person name="Sakamoto Y."/>
            <person name="Steenwyk J.L."/>
            <person name="Rokas A."/>
            <person name="Carro J."/>
            <person name="Camarero S."/>
            <person name="Ferreira P."/>
            <person name="Molpeceres G."/>
            <person name="Ruiz-Duenas F.J."/>
            <person name="Serrano A."/>
            <person name="Henrissat B."/>
            <person name="Drula E."/>
            <person name="Hughes K.W."/>
            <person name="Mata J.L."/>
            <person name="Ishikawa N.K."/>
            <person name="Vargas-Isla R."/>
            <person name="Ushijima S."/>
            <person name="Smith C.A."/>
            <person name="Ahrendt S."/>
            <person name="Andreopoulos W."/>
            <person name="He G."/>
            <person name="Labutti K."/>
            <person name="Lipzen A."/>
            <person name="Ng V."/>
            <person name="Sandor L."/>
            <person name="Barry K."/>
            <person name="Martinez A.T."/>
            <person name="Xiao Y."/>
            <person name="Gibbons J.G."/>
            <person name="Terashima K."/>
            <person name="Hibbett D.S."/>
            <person name="Grigoriev I.V."/>
        </authorList>
    </citation>
    <scope>NUCLEOTIDE SEQUENCE</scope>
    <source>
        <strain evidence="2">TFB10827</strain>
    </source>
</reference>
<feature type="compositionally biased region" description="Acidic residues" evidence="1">
    <location>
        <begin position="288"/>
        <end position="297"/>
    </location>
</feature>
<feature type="compositionally biased region" description="Polar residues" evidence="1">
    <location>
        <begin position="536"/>
        <end position="551"/>
    </location>
</feature>
<organism evidence="2 3">
    <name type="scientific">Lentinula boryana</name>
    <dbReference type="NCBI Taxonomy" id="40481"/>
    <lineage>
        <taxon>Eukaryota</taxon>
        <taxon>Fungi</taxon>
        <taxon>Dikarya</taxon>
        <taxon>Basidiomycota</taxon>
        <taxon>Agaricomycotina</taxon>
        <taxon>Agaricomycetes</taxon>
        <taxon>Agaricomycetidae</taxon>
        <taxon>Agaricales</taxon>
        <taxon>Marasmiineae</taxon>
        <taxon>Omphalotaceae</taxon>
        <taxon>Lentinula</taxon>
    </lineage>
</organism>
<name>A0ABQ8Q2U7_9AGAR</name>
<gene>
    <name evidence="2" type="ORF">F5050DRAFT_1811092</name>
</gene>
<protein>
    <recommendedName>
        <fullName evidence="4">Myb-like domain-containing protein</fullName>
    </recommendedName>
</protein>
<feature type="region of interest" description="Disordered" evidence="1">
    <location>
        <begin position="105"/>
        <end position="194"/>
    </location>
</feature>
<feature type="region of interest" description="Disordered" evidence="1">
    <location>
        <begin position="288"/>
        <end position="323"/>
    </location>
</feature>
<evidence type="ECO:0008006" key="4">
    <source>
        <dbReference type="Google" id="ProtNLM"/>
    </source>
</evidence>
<feature type="compositionally biased region" description="Polar residues" evidence="1">
    <location>
        <begin position="1"/>
        <end position="12"/>
    </location>
</feature>
<keyword evidence="3" id="KW-1185">Reference proteome</keyword>
<feature type="compositionally biased region" description="Acidic residues" evidence="1">
    <location>
        <begin position="165"/>
        <end position="175"/>
    </location>
</feature>
<feature type="region of interest" description="Disordered" evidence="1">
    <location>
        <begin position="1"/>
        <end position="93"/>
    </location>
</feature>
<proteinExistence type="predicted"/>
<feature type="compositionally biased region" description="Low complexity" evidence="1">
    <location>
        <begin position="442"/>
        <end position="451"/>
    </location>
</feature>
<dbReference type="PANTHER" id="PTHR34409:SF1">
    <property type="entry name" value="MYB-LIKE DOMAIN-CONTAINING PROTEIN"/>
    <property type="match status" value="1"/>
</dbReference>
<feature type="region of interest" description="Disordered" evidence="1">
    <location>
        <begin position="413"/>
        <end position="511"/>
    </location>
</feature>
<feature type="compositionally biased region" description="Basic residues" evidence="1">
    <location>
        <begin position="421"/>
        <end position="441"/>
    </location>
</feature>
<feature type="compositionally biased region" description="Pro residues" evidence="1">
    <location>
        <begin position="120"/>
        <end position="129"/>
    </location>
</feature>
<dbReference type="EMBL" id="MU790819">
    <property type="protein sequence ID" value="KAJ3992822.1"/>
    <property type="molecule type" value="Genomic_DNA"/>
</dbReference>
<dbReference type="PANTHER" id="PTHR34409">
    <property type="entry name" value="SET DOMAIN-CONTAINING PROTEIN"/>
    <property type="match status" value="1"/>
</dbReference>
<evidence type="ECO:0000313" key="3">
    <source>
        <dbReference type="Proteomes" id="UP001163828"/>
    </source>
</evidence>
<evidence type="ECO:0000313" key="2">
    <source>
        <dbReference type="EMBL" id="KAJ3992822.1"/>
    </source>
</evidence>
<accession>A0ABQ8Q2U7</accession>
<evidence type="ECO:0000256" key="1">
    <source>
        <dbReference type="SAM" id="MobiDB-lite"/>
    </source>
</evidence>
<sequence>MSSPKPNETSAHPKTPAHDSHATHQPYVSAQPYGYLFPPPGLPHPQQQVGHPIMPGGPGSGALLNRFGSATPAPVHGQPMDPKSVPTRPRPRLLPRMNRADFILPDEFGSPFNTHTPSYRAPPVPPPLSPEIVSVGGGGNDSTKAKTKKVDKKVVVKPKSTVKDDNDDDSNDDDEPGPKRGRTKGSSQYTDKERTEIVRLVGKFLPIGGKSWDALADSYNSWAKKNGLPERKRPALQVQWGKIHKVAKIKPTGTATRPQILVDACAAGSAIEKKVALGDLQDEDVEDINIDDEEDNNEVLTITSDSDKDTNQKAAKKKGKKPAVGTVLTKAYKTEAPLRPTSRKTQSTNFLEKISLTLDPAAMQQRDENRSSANFQLLMLQSYQSQITTLTTQVNEERRRADDAESELRMLRMLHDVGRRSPSHRYYRRSSRSRSPIRHRYSYTPRSSRSPIRNERGSRRHYREVEYTPTRSPYASHYQHSRSHAHSTPPSSRRYRYPDPFHSRSPCHKSPKISMVSLHDETQLPALNSGVDHPRPQSTQPNTDGPMIASSSRLNLDDLASIAAGLSPVDG</sequence>